<dbReference type="OrthoDB" id="3853857at2759"/>
<dbReference type="InterPro" id="IPR017438">
    <property type="entry name" value="ATP-NAD_kinase_N"/>
</dbReference>
<evidence type="ECO:0000313" key="3">
    <source>
        <dbReference type="Proteomes" id="UP000054937"/>
    </source>
</evidence>
<dbReference type="GO" id="GO:0046512">
    <property type="term" value="P:sphingosine biosynthetic process"/>
    <property type="evidence" value="ECO:0007669"/>
    <property type="project" value="TreeGrafter"/>
</dbReference>
<evidence type="ECO:0000259" key="1">
    <source>
        <dbReference type="PROSITE" id="PS50146"/>
    </source>
</evidence>
<dbReference type="AlphaFoldDB" id="A0A0V0Q836"/>
<proteinExistence type="predicted"/>
<dbReference type="GO" id="GO:0016020">
    <property type="term" value="C:membrane"/>
    <property type="evidence" value="ECO:0007669"/>
    <property type="project" value="TreeGrafter"/>
</dbReference>
<dbReference type="OMA" id="CYMAYDK"/>
<reference evidence="2 3" key="1">
    <citation type="journal article" date="2015" name="Sci. Rep.">
        <title>Genome of the facultative scuticociliatosis pathogen Pseudocohnilembus persalinus provides insight into its virulence through horizontal gene transfer.</title>
        <authorList>
            <person name="Xiong J."/>
            <person name="Wang G."/>
            <person name="Cheng J."/>
            <person name="Tian M."/>
            <person name="Pan X."/>
            <person name="Warren A."/>
            <person name="Jiang C."/>
            <person name="Yuan D."/>
            <person name="Miao W."/>
        </authorList>
    </citation>
    <scope>NUCLEOTIDE SEQUENCE [LARGE SCALE GENOMIC DNA]</scope>
    <source>
        <strain evidence="2">36N120E</strain>
    </source>
</reference>
<dbReference type="GO" id="GO:0001727">
    <property type="term" value="F:lipid kinase activity"/>
    <property type="evidence" value="ECO:0007669"/>
    <property type="project" value="UniProtKB-ARBA"/>
</dbReference>
<sequence>MENFKQDSHNLNQNFTQENKLVQQQKFKAGPGNSQKNWENNKQVIIDAGYLPEIIVSSKRNHIQEYIKNIKKEQLQQFTGIIIFSGDGLPHEVINGLMNRVDRKELVDIGICPVPSGSGNAFAQELNTRANLQNSIVSSLFNFIKGKKQKMDLIQLLLDQNKIVYSFLSLNFSYVADIDINSEFLRCLGGTRFDIYGTYRALIQKGENAKLSLKESENIDNNNEKTNETQQQIFKQENIFQGKFKYLQFNNISYLSESCRSAPFSQINDGKIDVQFLLNCSYCNFVNMALKFTSGKQFDKKTQQTVVDQLQHKFVEEFELECENKDTLISVDGEKFLVKTVKGKIMPLAFSVFCIQ</sequence>
<dbReference type="PANTHER" id="PTHR12358:SF31">
    <property type="entry name" value="ACYLGLYCEROL KINASE, MITOCHONDRIAL"/>
    <property type="match status" value="1"/>
</dbReference>
<dbReference type="InParanoid" id="A0A0V0Q836"/>
<keyword evidence="3" id="KW-1185">Reference proteome</keyword>
<gene>
    <name evidence="2" type="ORF">PPERSA_02130</name>
</gene>
<dbReference type="InterPro" id="IPR001206">
    <property type="entry name" value="Diacylglycerol_kinase_cat_dom"/>
</dbReference>
<evidence type="ECO:0000313" key="2">
    <source>
        <dbReference type="EMBL" id="KRW98353.1"/>
    </source>
</evidence>
<dbReference type="PANTHER" id="PTHR12358">
    <property type="entry name" value="SPHINGOSINE KINASE"/>
    <property type="match status" value="1"/>
</dbReference>
<keyword evidence="2" id="KW-0418">Kinase</keyword>
<keyword evidence="2" id="KW-0808">Transferase</keyword>
<dbReference type="PROSITE" id="PS50146">
    <property type="entry name" value="DAGK"/>
    <property type="match status" value="1"/>
</dbReference>
<comment type="caution">
    <text evidence="2">The sequence shown here is derived from an EMBL/GenBank/DDBJ whole genome shotgun (WGS) entry which is preliminary data.</text>
</comment>
<accession>A0A0V0Q836</accession>
<dbReference type="SUPFAM" id="SSF111331">
    <property type="entry name" value="NAD kinase/diacylglycerol kinase-like"/>
    <property type="match status" value="1"/>
</dbReference>
<protein>
    <submittedName>
        <fullName evidence="2">ATP-NAD kinase-like domain</fullName>
    </submittedName>
</protein>
<organism evidence="2 3">
    <name type="scientific">Pseudocohnilembus persalinus</name>
    <name type="common">Ciliate</name>
    <dbReference type="NCBI Taxonomy" id="266149"/>
    <lineage>
        <taxon>Eukaryota</taxon>
        <taxon>Sar</taxon>
        <taxon>Alveolata</taxon>
        <taxon>Ciliophora</taxon>
        <taxon>Intramacronucleata</taxon>
        <taxon>Oligohymenophorea</taxon>
        <taxon>Scuticociliatia</taxon>
        <taxon>Philasterida</taxon>
        <taxon>Pseudocohnilembidae</taxon>
        <taxon>Pseudocohnilembus</taxon>
    </lineage>
</organism>
<dbReference type="Proteomes" id="UP000054937">
    <property type="component" value="Unassembled WGS sequence"/>
</dbReference>
<dbReference type="InterPro" id="IPR016064">
    <property type="entry name" value="NAD/diacylglycerol_kinase_sf"/>
</dbReference>
<dbReference type="GO" id="GO:0016773">
    <property type="term" value="F:phosphotransferase activity, alcohol group as acceptor"/>
    <property type="evidence" value="ECO:0007669"/>
    <property type="project" value="UniProtKB-ARBA"/>
</dbReference>
<dbReference type="Gene3D" id="3.40.50.10330">
    <property type="entry name" value="Probable inorganic polyphosphate/atp-NAD kinase, domain 1"/>
    <property type="match status" value="1"/>
</dbReference>
<dbReference type="InterPro" id="IPR050187">
    <property type="entry name" value="Lipid_Phosphate_FormReg"/>
</dbReference>
<dbReference type="GO" id="GO:0005737">
    <property type="term" value="C:cytoplasm"/>
    <property type="evidence" value="ECO:0007669"/>
    <property type="project" value="TreeGrafter"/>
</dbReference>
<dbReference type="Pfam" id="PF00781">
    <property type="entry name" value="DAGK_cat"/>
    <property type="match status" value="1"/>
</dbReference>
<name>A0A0V0Q836_PSEPJ</name>
<feature type="domain" description="DAGKc" evidence="1">
    <location>
        <begin position="28"/>
        <end position="160"/>
    </location>
</feature>
<dbReference type="EMBL" id="LDAU01000254">
    <property type="protein sequence ID" value="KRW98353.1"/>
    <property type="molecule type" value="Genomic_DNA"/>
</dbReference>
<dbReference type="Gene3D" id="2.60.200.40">
    <property type="match status" value="1"/>
</dbReference>